<feature type="compositionally biased region" description="Basic residues" evidence="1">
    <location>
        <begin position="33"/>
        <end position="45"/>
    </location>
</feature>
<name>A0A811QPJ5_9POAL</name>
<proteinExistence type="predicted"/>
<evidence type="ECO:0000313" key="3">
    <source>
        <dbReference type="Proteomes" id="UP000604825"/>
    </source>
</evidence>
<dbReference type="EMBL" id="CAJGYO010000010">
    <property type="protein sequence ID" value="CAD6257931.1"/>
    <property type="molecule type" value="Genomic_DNA"/>
</dbReference>
<feature type="compositionally biased region" description="Low complexity" evidence="1">
    <location>
        <begin position="94"/>
        <end position="108"/>
    </location>
</feature>
<dbReference type="Proteomes" id="UP000604825">
    <property type="component" value="Unassembled WGS sequence"/>
</dbReference>
<dbReference type="InterPro" id="IPR007789">
    <property type="entry name" value="DUF688"/>
</dbReference>
<evidence type="ECO:0000313" key="2">
    <source>
        <dbReference type="EMBL" id="CAD6257931.1"/>
    </source>
</evidence>
<keyword evidence="3" id="KW-1185">Reference proteome</keyword>
<comment type="caution">
    <text evidence="2">The sequence shown here is derived from an EMBL/GenBank/DDBJ whole genome shotgun (WGS) entry which is preliminary data.</text>
</comment>
<feature type="compositionally biased region" description="Pro residues" evidence="1">
    <location>
        <begin position="109"/>
        <end position="118"/>
    </location>
</feature>
<dbReference type="Pfam" id="PF05097">
    <property type="entry name" value="DUF688"/>
    <property type="match status" value="1"/>
</dbReference>
<dbReference type="OrthoDB" id="695055at2759"/>
<dbReference type="AlphaFoldDB" id="A0A811QPJ5"/>
<feature type="region of interest" description="Disordered" evidence="1">
    <location>
        <begin position="1"/>
        <end position="149"/>
    </location>
</feature>
<sequence length="249" mass="25889">MPTGETLAEATPSPEPPPTLTRTATASSSPASTHRHRHRHRRHRTFSSSSSSSSLSTVSSAASSPSPSPRGRGSTTSTTSVPFSWEHHPGIPKTRLTPASTPSSSSAPTPLPLPPPLRAPTTTSRPRHHHHARRRRASGKPRPPADDSADPFAVALAECTRERGGGTGPDDAGLMDALFPARAPPAPTTRRWSSIASTSVVVGLLDLYGCKSAMGMGGVAEGAFVVRRPVAVVRAVPAGRAGPGRAGRR</sequence>
<feature type="compositionally biased region" description="Low complexity" evidence="1">
    <location>
        <begin position="1"/>
        <end position="12"/>
    </location>
</feature>
<protein>
    <submittedName>
        <fullName evidence="2">Uncharacterized protein</fullName>
    </submittedName>
</protein>
<dbReference type="PANTHER" id="PTHR33696:SF1">
    <property type="entry name" value="T22J18.15"/>
    <property type="match status" value="1"/>
</dbReference>
<organism evidence="2 3">
    <name type="scientific">Miscanthus lutarioriparius</name>
    <dbReference type="NCBI Taxonomy" id="422564"/>
    <lineage>
        <taxon>Eukaryota</taxon>
        <taxon>Viridiplantae</taxon>
        <taxon>Streptophyta</taxon>
        <taxon>Embryophyta</taxon>
        <taxon>Tracheophyta</taxon>
        <taxon>Spermatophyta</taxon>
        <taxon>Magnoliopsida</taxon>
        <taxon>Liliopsida</taxon>
        <taxon>Poales</taxon>
        <taxon>Poaceae</taxon>
        <taxon>PACMAD clade</taxon>
        <taxon>Panicoideae</taxon>
        <taxon>Andropogonodae</taxon>
        <taxon>Andropogoneae</taxon>
        <taxon>Saccharinae</taxon>
        <taxon>Miscanthus</taxon>
    </lineage>
</organism>
<gene>
    <name evidence="2" type="ORF">NCGR_LOCUS41414</name>
</gene>
<feature type="compositionally biased region" description="Low complexity" evidence="1">
    <location>
        <begin position="20"/>
        <end position="32"/>
    </location>
</feature>
<evidence type="ECO:0000256" key="1">
    <source>
        <dbReference type="SAM" id="MobiDB-lite"/>
    </source>
</evidence>
<dbReference type="PANTHER" id="PTHR33696">
    <property type="entry name" value="T22J18.15-RELATED"/>
    <property type="match status" value="1"/>
</dbReference>
<feature type="compositionally biased region" description="Basic residues" evidence="1">
    <location>
        <begin position="125"/>
        <end position="139"/>
    </location>
</feature>
<accession>A0A811QPJ5</accession>
<feature type="compositionally biased region" description="Low complexity" evidence="1">
    <location>
        <begin position="46"/>
        <end position="82"/>
    </location>
</feature>
<reference evidence="2" key="1">
    <citation type="submission" date="2020-10" db="EMBL/GenBank/DDBJ databases">
        <authorList>
            <person name="Han B."/>
            <person name="Lu T."/>
            <person name="Zhao Q."/>
            <person name="Huang X."/>
            <person name="Zhao Y."/>
        </authorList>
    </citation>
    <scope>NUCLEOTIDE SEQUENCE</scope>
</reference>